<proteinExistence type="predicted"/>
<evidence type="ECO:0000313" key="3">
    <source>
        <dbReference type="Proteomes" id="UP000184418"/>
    </source>
</evidence>
<feature type="chain" id="PRO_5012680480" evidence="1">
    <location>
        <begin position="20"/>
        <end position="152"/>
    </location>
</feature>
<organism evidence="2 3">
    <name type="scientific">Hymenobacter daecheongensis DSM 21074</name>
    <dbReference type="NCBI Taxonomy" id="1121955"/>
    <lineage>
        <taxon>Bacteria</taxon>
        <taxon>Pseudomonadati</taxon>
        <taxon>Bacteroidota</taxon>
        <taxon>Cytophagia</taxon>
        <taxon>Cytophagales</taxon>
        <taxon>Hymenobacteraceae</taxon>
        <taxon>Hymenobacter</taxon>
    </lineage>
</organism>
<feature type="signal peptide" evidence="1">
    <location>
        <begin position="1"/>
        <end position="19"/>
    </location>
</feature>
<gene>
    <name evidence="2" type="ORF">SAMN02745146_0994</name>
</gene>
<dbReference type="EMBL" id="FQYN01000002">
    <property type="protein sequence ID" value="SHI54790.1"/>
    <property type="molecule type" value="Genomic_DNA"/>
</dbReference>
<evidence type="ECO:0000256" key="1">
    <source>
        <dbReference type="SAM" id="SignalP"/>
    </source>
</evidence>
<dbReference type="RefSeq" id="WP_073106083.1">
    <property type="nucleotide sequence ID" value="NZ_FQYN01000002.1"/>
</dbReference>
<dbReference type="STRING" id="1121955.SAMN02745146_0994"/>
<sequence length="152" mass="16305">MTKLLLAALLTLNLIPAPAQRRRAAPAAHVVSTTVAQGQTLTISGPCAVLYAPNAAKIDHLKQRYGEANFYTSADDNQTYMAKSRAYLQAKGIRVIETTATQLRFAAAGTTTTLDLSSPAYSWGLLLFNGREAPQEANLADPANDVQAIMKK</sequence>
<dbReference type="Proteomes" id="UP000184418">
    <property type="component" value="Unassembled WGS sequence"/>
</dbReference>
<evidence type="ECO:0000313" key="2">
    <source>
        <dbReference type="EMBL" id="SHI54790.1"/>
    </source>
</evidence>
<dbReference type="AlphaFoldDB" id="A0A1M6C1C0"/>
<keyword evidence="3" id="KW-1185">Reference proteome</keyword>
<accession>A0A1M6C1C0</accession>
<keyword evidence="1" id="KW-0732">Signal</keyword>
<name>A0A1M6C1C0_9BACT</name>
<protein>
    <submittedName>
        <fullName evidence="2">Uncharacterized protein</fullName>
    </submittedName>
</protein>
<reference evidence="2 3" key="1">
    <citation type="submission" date="2016-11" db="EMBL/GenBank/DDBJ databases">
        <authorList>
            <person name="Jaros S."/>
            <person name="Januszkiewicz K."/>
            <person name="Wedrychowicz H."/>
        </authorList>
    </citation>
    <scope>NUCLEOTIDE SEQUENCE [LARGE SCALE GENOMIC DNA]</scope>
    <source>
        <strain evidence="2 3">DSM 21074</strain>
    </source>
</reference>
<dbReference type="OrthoDB" id="885909at2"/>